<evidence type="ECO:0000256" key="5">
    <source>
        <dbReference type="ARBA" id="ARBA00022842"/>
    </source>
</evidence>
<evidence type="ECO:0000256" key="4">
    <source>
        <dbReference type="ARBA" id="ARBA00022832"/>
    </source>
</evidence>
<gene>
    <name evidence="8" type="primary">acpS</name>
    <name evidence="10" type="ORF">SAMN04488109_2822</name>
</gene>
<keyword evidence="6 8" id="KW-0443">Lipid metabolism</keyword>
<dbReference type="Proteomes" id="UP000184212">
    <property type="component" value="Unassembled WGS sequence"/>
</dbReference>
<dbReference type="OrthoDB" id="517356at2"/>
<dbReference type="EC" id="2.7.8.7" evidence="8"/>
<dbReference type="NCBIfam" id="TIGR00556">
    <property type="entry name" value="pantethn_trn"/>
    <property type="match status" value="1"/>
</dbReference>
<comment type="catalytic activity">
    <reaction evidence="8">
        <text>apo-[ACP] + CoA = holo-[ACP] + adenosine 3',5'-bisphosphate + H(+)</text>
        <dbReference type="Rhea" id="RHEA:12068"/>
        <dbReference type="Rhea" id="RHEA-COMP:9685"/>
        <dbReference type="Rhea" id="RHEA-COMP:9690"/>
        <dbReference type="ChEBI" id="CHEBI:15378"/>
        <dbReference type="ChEBI" id="CHEBI:29999"/>
        <dbReference type="ChEBI" id="CHEBI:57287"/>
        <dbReference type="ChEBI" id="CHEBI:58343"/>
        <dbReference type="ChEBI" id="CHEBI:64479"/>
        <dbReference type="EC" id="2.7.8.7"/>
    </reaction>
</comment>
<organism evidence="10 11">
    <name type="scientific">Chryseolinea serpens</name>
    <dbReference type="NCBI Taxonomy" id="947013"/>
    <lineage>
        <taxon>Bacteria</taxon>
        <taxon>Pseudomonadati</taxon>
        <taxon>Bacteroidota</taxon>
        <taxon>Cytophagia</taxon>
        <taxon>Cytophagales</taxon>
        <taxon>Fulvivirgaceae</taxon>
        <taxon>Chryseolinea</taxon>
    </lineage>
</organism>
<comment type="subcellular location">
    <subcellularLocation>
        <location evidence="8">Cytoplasm</location>
    </subcellularLocation>
</comment>
<dbReference type="Gene3D" id="3.90.470.20">
    <property type="entry name" value="4'-phosphopantetheinyl transferase domain"/>
    <property type="match status" value="1"/>
</dbReference>
<dbReference type="STRING" id="947013.SAMN04488109_2822"/>
<keyword evidence="8" id="KW-0963">Cytoplasm</keyword>
<comment type="cofactor">
    <cofactor evidence="8">
        <name>Mg(2+)</name>
        <dbReference type="ChEBI" id="CHEBI:18420"/>
    </cofactor>
</comment>
<dbReference type="InterPro" id="IPR002582">
    <property type="entry name" value="ACPS"/>
</dbReference>
<evidence type="ECO:0000256" key="2">
    <source>
        <dbReference type="ARBA" id="ARBA00022679"/>
    </source>
</evidence>
<evidence type="ECO:0000313" key="10">
    <source>
        <dbReference type="EMBL" id="SHH13589.1"/>
    </source>
</evidence>
<feature type="binding site" evidence="8">
    <location>
        <position position="8"/>
    </location>
    <ligand>
        <name>Mg(2+)</name>
        <dbReference type="ChEBI" id="CHEBI:18420"/>
    </ligand>
</feature>
<evidence type="ECO:0000256" key="1">
    <source>
        <dbReference type="ARBA" id="ARBA00022516"/>
    </source>
</evidence>
<evidence type="ECO:0000259" key="9">
    <source>
        <dbReference type="Pfam" id="PF01648"/>
    </source>
</evidence>
<comment type="similarity">
    <text evidence="8">Belongs to the P-Pant transferase superfamily. AcpS family.</text>
</comment>
<dbReference type="GO" id="GO:0000287">
    <property type="term" value="F:magnesium ion binding"/>
    <property type="evidence" value="ECO:0007669"/>
    <property type="project" value="UniProtKB-UniRule"/>
</dbReference>
<dbReference type="InterPro" id="IPR037143">
    <property type="entry name" value="4-PPantetheinyl_Trfase_dom_sf"/>
</dbReference>
<dbReference type="InterPro" id="IPR004568">
    <property type="entry name" value="Ppantetheine-prot_Trfase_dom"/>
</dbReference>
<dbReference type="SUPFAM" id="SSF56214">
    <property type="entry name" value="4'-phosphopantetheinyl transferase"/>
    <property type="match status" value="1"/>
</dbReference>
<evidence type="ECO:0000256" key="8">
    <source>
        <dbReference type="HAMAP-Rule" id="MF_00101"/>
    </source>
</evidence>
<evidence type="ECO:0000313" key="11">
    <source>
        <dbReference type="Proteomes" id="UP000184212"/>
    </source>
</evidence>
<keyword evidence="7 8" id="KW-0275">Fatty acid biosynthesis</keyword>
<keyword evidence="11" id="KW-1185">Reference proteome</keyword>
<dbReference type="HAMAP" id="MF_00101">
    <property type="entry name" value="AcpS"/>
    <property type="match status" value="1"/>
</dbReference>
<reference evidence="10 11" key="1">
    <citation type="submission" date="2016-11" db="EMBL/GenBank/DDBJ databases">
        <authorList>
            <person name="Jaros S."/>
            <person name="Januszkiewicz K."/>
            <person name="Wedrychowicz H."/>
        </authorList>
    </citation>
    <scope>NUCLEOTIDE SEQUENCE [LARGE SCALE GENOMIC DNA]</scope>
    <source>
        <strain evidence="10 11">DSM 24574</strain>
    </source>
</reference>
<keyword evidence="4 8" id="KW-0276">Fatty acid metabolism</keyword>
<name>A0A1M5QIG6_9BACT</name>
<dbReference type="NCBIfam" id="TIGR00516">
    <property type="entry name" value="acpS"/>
    <property type="match status" value="1"/>
</dbReference>
<dbReference type="RefSeq" id="WP_073135220.1">
    <property type="nucleotide sequence ID" value="NZ_FQWQ01000002.1"/>
</dbReference>
<dbReference type="InterPro" id="IPR008278">
    <property type="entry name" value="4-PPantetheinyl_Trfase_dom"/>
</dbReference>
<sequence>MIVGVGMDMIEVDRVMEKVRKNNGFREKIFSLQEIAFCEAQTHPEQSYAARFAAKEAFLKATGKGLALGYDLAEIEVVPDANGQPHLHLRGNFKAIALQNNWNKIHLSLSHLATVACAVVILEQ</sequence>
<protein>
    <recommendedName>
        <fullName evidence="8">Holo-[acyl-carrier-protein] synthase</fullName>
        <shortName evidence="8">Holo-ACP synthase</shortName>
        <ecNumber evidence="8">2.7.8.7</ecNumber>
    </recommendedName>
    <alternativeName>
        <fullName evidence="8">4'-phosphopantetheinyl transferase AcpS</fullName>
    </alternativeName>
</protein>
<dbReference type="Pfam" id="PF01648">
    <property type="entry name" value="ACPS"/>
    <property type="match status" value="1"/>
</dbReference>
<keyword evidence="2 8" id="KW-0808">Transferase</keyword>
<keyword evidence="1 8" id="KW-0444">Lipid biosynthesis</keyword>
<evidence type="ECO:0000256" key="7">
    <source>
        <dbReference type="ARBA" id="ARBA00023160"/>
    </source>
</evidence>
<dbReference type="GO" id="GO:0005737">
    <property type="term" value="C:cytoplasm"/>
    <property type="evidence" value="ECO:0007669"/>
    <property type="project" value="UniProtKB-SubCell"/>
</dbReference>
<evidence type="ECO:0000256" key="6">
    <source>
        <dbReference type="ARBA" id="ARBA00023098"/>
    </source>
</evidence>
<dbReference type="AlphaFoldDB" id="A0A1M5QIG6"/>
<dbReference type="GO" id="GO:0008897">
    <property type="term" value="F:holo-[acyl-carrier-protein] synthase activity"/>
    <property type="evidence" value="ECO:0007669"/>
    <property type="project" value="UniProtKB-UniRule"/>
</dbReference>
<keyword evidence="5 8" id="KW-0460">Magnesium</keyword>
<dbReference type="EMBL" id="FQWQ01000002">
    <property type="protein sequence ID" value="SHH13589.1"/>
    <property type="molecule type" value="Genomic_DNA"/>
</dbReference>
<comment type="function">
    <text evidence="8">Transfers the 4'-phosphopantetheine moiety from coenzyme A to a Ser of acyl-carrier-protein.</text>
</comment>
<accession>A0A1M5QIG6</accession>
<proteinExistence type="inferred from homology"/>
<keyword evidence="3 8" id="KW-0479">Metal-binding</keyword>
<evidence type="ECO:0000256" key="3">
    <source>
        <dbReference type="ARBA" id="ARBA00022723"/>
    </source>
</evidence>
<dbReference type="GO" id="GO:0006633">
    <property type="term" value="P:fatty acid biosynthetic process"/>
    <property type="evidence" value="ECO:0007669"/>
    <property type="project" value="UniProtKB-UniRule"/>
</dbReference>
<feature type="binding site" evidence="8">
    <location>
        <position position="56"/>
    </location>
    <ligand>
        <name>Mg(2+)</name>
        <dbReference type="ChEBI" id="CHEBI:18420"/>
    </ligand>
</feature>
<feature type="domain" description="4'-phosphopantetheinyl transferase" evidence="9">
    <location>
        <begin position="4"/>
        <end position="104"/>
    </location>
</feature>